<feature type="compositionally biased region" description="Polar residues" evidence="1">
    <location>
        <begin position="26"/>
        <end position="39"/>
    </location>
</feature>
<proteinExistence type="predicted"/>
<dbReference type="EMBL" id="SRLO01000968">
    <property type="protein sequence ID" value="TNN43394.1"/>
    <property type="molecule type" value="Genomic_DNA"/>
</dbReference>
<gene>
    <name evidence="2" type="ORF">EYF80_046408</name>
</gene>
<sequence length="74" mass="7851">MAPTVAIVFLGWYRRSTMWRGLPSRGTISPGNDLRTNQDSAERRPDGGAEAQGSNADCSSRGAVATERGAVISL</sequence>
<protein>
    <submittedName>
        <fullName evidence="2">Uncharacterized protein</fullName>
    </submittedName>
</protein>
<dbReference type="Proteomes" id="UP000314294">
    <property type="component" value="Unassembled WGS sequence"/>
</dbReference>
<evidence type="ECO:0000313" key="3">
    <source>
        <dbReference type="Proteomes" id="UP000314294"/>
    </source>
</evidence>
<evidence type="ECO:0000313" key="2">
    <source>
        <dbReference type="EMBL" id="TNN43394.1"/>
    </source>
</evidence>
<comment type="caution">
    <text evidence="2">The sequence shown here is derived from an EMBL/GenBank/DDBJ whole genome shotgun (WGS) entry which is preliminary data.</text>
</comment>
<evidence type="ECO:0000256" key="1">
    <source>
        <dbReference type="SAM" id="MobiDB-lite"/>
    </source>
</evidence>
<accession>A0A4Z2FRQ7</accession>
<reference evidence="2 3" key="1">
    <citation type="submission" date="2019-03" db="EMBL/GenBank/DDBJ databases">
        <title>First draft genome of Liparis tanakae, snailfish: a comprehensive survey of snailfish specific genes.</title>
        <authorList>
            <person name="Kim W."/>
            <person name="Song I."/>
            <person name="Jeong J.-H."/>
            <person name="Kim D."/>
            <person name="Kim S."/>
            <person name="Ryu S."/>
            <person name="Song J.Y."/>
            <person name="Lee S.K."/>
        </authorList>
    </citation>
    <scope>NUCLEOTIDE SEQUENCE [LARGE SCALE GENOMIC DNA]</scope>
    <source>
        <tissue evidence="2">Muscle</tissue>
    </source>
</reference>
<organism evidence="2 3">
    <name type="scientific">Liparis tanakae</name>
    <name type="common">Tanaka's snailfish</name>
    <dbReference type="NCBI Taxonomy" id="230148"/>
    <lineage>
        <taxon>Eukaryota</taxon>
        <taxon>Metazoa</taxon>
        <taxon>Chordata</taxon>
        <taxon>Craniata</taxon>
        <taxon>Vertebrata</taxon>
        <taxon>Euteleostomi</taxon>
        <taxon>Actinopterygii</taxon>
        <taxon>Neopterygii</taxon>
        <taxon>Teleostei</taxon>
        <taxon>Neoteleostei</taxon>
        <taxon>Acanthomorphata</taxon>
        <taxon>Eupercaria</taxon>
        <taxon>Perciformes</taxon>
        <taxon>Cottioidei</taxon>
        <taxon>Cottales</taxon>
        <taxon>Liparidae</taxon>
        <taxon>Liparis</taxon>
    </lineage>
</organism>
<keyword evidence="3" id="KW-1185">Reference proteome</keyword>
<dbReference type="AlphaFoldDB" id="A0A4Z2FRQ7"/>
<feature type="region of interest" description="Disordered" evidence="1">
    <location>
        <begin position="22"/>
        <end position="74"/>
    </location>
</feature>
<name>A0A4Z2FRQ7_9TELE</name>